<keyword evidence="1" id="KW-0472">Membrane</keyword>
<sequence length="135" mass="14932">MSNEVSPESPPAYDSILKDGSGIPIAGEAVPQTQQQQEYAEYCAQQNTQQPVVVNQLPEGAVIVEQQPQVVVMQQVGPNYCHFCKQHVTFYYRSGWTPGAICCCIFFPLIGWAFLACSVSNNSGLHCPRCHLRQV</sequence>
<dbReference type="EMBL" id="OU015567">
    <property type="protein sequence ID" value="CAG5114369.1"/>
    <property type="molecule type" value="Genomic_DNA"/>
</dbReference>
<evidence type="ECO:0000313" key="2">
    <source>
        <dbReference type="EMBL" id="CAG5114369.1"/>
    </source>
</evidence>
<organism evidence="2 3">
    <name type="scientific">Oikopleura dioica</name>
    <name type="common">Tunicate</name>
    <dbReference type="NCBI Taxonomy" id="34765"/>
    <lineage>
        <taxon>Eukaryota</taxon>
        <taxon>Metazoa</taxon>
        <taxon>Chordata</taxon>
        <taxon>Tunicata</taxon>
        <taxon>Appendicularia</taxon>
        <taxon>Copelata</taxon>
        <taxon>Oikopleuridae</taxon>
        <taxon>Oikopleura</taxon>
    </lineage>
</organism>
<feature type="transmembrane region" description="Helical" evidence="1">
    <location>
        <begin position="95"/>
        <end position="115"/>
    </location>
</feature>
<evidence type="ECO:0000256" key="1">
    <source>
        <dbReference type="SAM" id="Phobius"/>
    </source>
</evidence>
<keyword evidence="1" id="KW-0812">Transmembrane</keyword>
<dbReference type="Proteomes" id="UP001158576">
    <property type="component" value="Chromosome 2"/>
</dbReference>
<proteinExistence type="predicted"/>
<keyword evidence="1" id="KW-1133">Transmembrane helix</keyword>
<name>A0ABN7TA50_OIKDI</name>
<gene>
    <name evidence="2" type="ORF">OKIOD_LOCUS17192</name>
</gene>
<reference evidence="2 3" key="1">
    <citation type="submission" date="2021-04" db="EMBL/GenBank/DDBJ databases">
        <authorList>
            <person name="Bliznina A."/>
        </authorList>
    </citation>
    <scope>NUCLEOTIDE SEQUENCE [LARGE SCALE GENOMIC DNA]</scope>
</reference>
<keyword evidence="3" id="KW-1185">Reference proteome</keyword>
<accession>A0ABN7TA50</accession>
<protein>
    <submittedName>
        <fullName evidence="2">Oidioi.mRNA.OKI2018_I69.chr2.g8427.t1.cds</fullName>
    </submittedName>
</protein>
<evidence type="ECO:0000313" key="3">
    <source>
        <dbReference type="Proteomes" id="UP001158576"/>
    </source>
</evidence>